<dbReference type="CDD" id="cd00075">
    <property type="entry name" value="HATPase"/>
    <property type="match status" value="1"/>
</dbReference>
<evidence type="ECO:0000256" key="5">
    <source>
        <dbReference type="ARBA" id="ARBA00022741"/>
    </source>
</evidence>
<dbReference type="InterPro" id="IPR003594">
    <property type="entry name" value="HATPase_dom"/>
</dbReference>
<dbReference type="InterPro" id="IPR000700">
    <property type="entry name" value="PAS-assoc_C"/>
</dbReference>
<dbReference type="EC" id="2.7.13.3" evidence="2"/>
<evidence type="ECO:0000259" key="11">
    <source>
        <dbReference type="PROSITE" id="PS50113"/>
    </source>
</evidence>
<accession>A0A538SQG9</accession>
<keyword evidence="5" id="KW-0547">Nucleotide-binding</keyword>
<dbReference type="EMBL" id="VBOU01000083">
    <property type="protein sequence ID" value="TMQ53608.1"/>
    <property type="molecule type" value="Genomic_DNA"/>
</dbReference>
<dbReference type="SUPFAM" id="SSF55874">
    <property type="entry name" value="ATPase domain of HSP90 chaperone/DNA topoisomerase II/histidine kinase"/>
    <property type="match status" value="1"/>
</dbReference>
<name>A0A538SQG9_UNCEI</name>
<dbReference type="AlphaFoldDB" id="A0A538SQG9"/>
<dbReference type="Gene3D" id="3.30.565.10">
    <property type="entry name" value="Histidine kinase-like ATPase, C-terminal domain"/>
    <property type="match status" value="1"/>
</dbReference>
<evidence type="ECO:0000256" key="7">
    <source>
        <dbReference type="ARBA" id="ARBA00022840"/>
    </source>
</evidence>
<dbReference type="PROSITE" id="PS50113">
    <property type="entry name" value="PAC"/>
    <property type="match status" value="1"/>
</dbReference>
<comment type="catalytic activity">
    <reaction evidence="1">
        <text>ATP + protein L-histidine = ADP + protein N-phospho-L-histidine.</text>
        <dbReference type="EC" id="2.7.13.3"/>
    </reaction>
</comment>
<dbReference type="NCBIfam" id="TIGR00229">
    <property type="entry name" value="sensory_box"/>
    <property type="match status" value="1"/>
</dbReference>
<keyword evidence="9" id="KW-1133">Transmembrane helix</keyword>
<dbReference type="Pfam" id="PF00989">
    <property type="entry name" value="PAS"/>
    <property type="match status" value="1"/>
</dbReference>
<dbReference type="Gene3D" id="3.30.450.20">
    <property type="entry name" value="PAS domain"/>
    <property type="match status" value="1"/>
</dbReference>
<dbReference type="GO" id="GO:0006355">
    <property type="term" value="P:regulation of DNA-templated transcription"/>
    <property type="evidence" value="ECO:0007669"/>
    <property type="project" value="InterPro"/>
</dbReference>
<feature type="transmembrane region" description="Helical" evidence="9">
    <location>
        <begin position="81"/>
        <end position="100"/>
    </location>
</feature>
<dbReference type="SMART" id="SM00387">
    <property type="entry name" value="HATPase_c"/>
    <property type="match status" value="1"/>
</dbReference>
<keyword evidence="3" id="KW-0597">Phosphoprotein</keyword>
<evidence type="ECO:0000256" key="1">
    <source>
        <dbReference type="ARBA" id="ARBA00000085"/>
    </source>
</evidence>
<evidence type="ECO:0000256" key="4">
    <source>
        <dbReference type="ARBA" id="ARBA00022679"/>
    </source>
</evidence>
<dbReference type="SUPFAM" id="SSF55785">
    <property type="entry name" value="PYP-like sensor domain (PAS domain)"/>
    <property type="match status" value="1"/>
</dbReference>
<feature type="transmembrane region" description="Helical" evidence="9">
    <location>
        <begin position="120"/>
        <end position="145"/>
    </location>
</feature>
<evidence type="ECO:0000256" key="8">
    <source>
        <dbReference type="ARBA" id="ARBA00023012"/>
    </source>
</evidence>
<dbReference type="GO" id="GO:0000155">
    <property type="term" value="F:phosphorelay sensor kinase activity"/>
    <property type="evidence" value="ECO:0007669"/>
    <property type="project" value="InterPro"/>
</dbReference>
<evidence type="ECO:0000259" key="10">
    <source>
        <dbReference type="PROSITE" id="PS50109"/>
    </source>
</evidence>
<keyword evidence="4" id="KW-0808">Transferase</keyword>
<reference evidence="12 13" key="1">
    <citation type="journal article" date="2019" name="Nat. Microbiol.">
        <title>Mediterranean grassland soil C-N compound turnover is dependent on rainfall and depth, and is mediated by genomically divergent microorganisms.</title>
        <authorList>
            <person name="Diamond S."/>
            <person name="Andeer P.F."/>
            <person name="Li Z."/>
            <person name="Crits-Christoph A."/>
            <person name="Burstein D."/>
            <person name="Anantharaman K."/>
            <person name="Lane K.R."/>
            <person name="Thomas B.C."/>
            <person name="Pan C."/>
            <person name="Northen T.R."/>
            <person name="Banfield J.F."/>
        </authorList>
    </citation>
    <scope>NUCLEOTIDE SEQUENCE [LARGE SCALE GENOMIC DNA]</scope>
    <source>
        <strain evidence="12">WS_4</strain>
    </source>
</reference>
<proteinExistence type="predicted"/>
<feature type="transmembrane region" description="Helical" evidence="9">
    <location>
        <begin position="52"/>
        <end position="69"/>
    </location>
</feature>
<dbReference type="SUPFAM" id="SSF47384">
    <property type="entry name" value="Homodimeric domain of signal transducing histidine kinase"/>
    <property type="match status" value="1"/>
</dbReference>
<comment type="caution">
    <text evidence="12">The sequence shown here is derived from an EMBL/GenBank/DDBJ whole genome shotgun (WGS) entry which is preliminary data.</text>
</comment>
<dbReference type="PRINTS" id="PR00344">
    <property type="entry name" value="BCTRLSENSOR"/>
</dbReference>
<feature type="transmembrane region" description="Helical" evidence="9">
    <location>
        <begin position="16"/>
        <end position="40"/>
    </location>
</feature>
<dbReference type="CDD" id="cd00082">
    <property type="entry name" value="HisKA"/>
    <property type="match status" value="1"/>
</dbReference>
<dbReference type="Gene3D" id="1.10.287.130">
    <property type="match status" value="1"/>
</dbReference>
<dbReference type="CDD" id="cd00130">
    <property type="entry name" value="PAS"/>
    <property type="match status" value="1"/>
</dbReference>
<dbReference type="Proteomes" id="UP000319829">
    <property type="component" value="Unassembled WGS sequence"/>
</dbReference>
<dbReference type="InterPro" id="IPR004358">
    <property type="entry name" value="Sig_transdc_His_kin-like_C"/>
</dbReference>
<dbReference type="InterPro" id="IPR003661">
    <property type="entry name" value="HisK_dim/P_dom"/>
</dbReference>
<evidence type="ECO:0000313" key="13">
    <source>
        <dbReference type="Proteomes" id="UP000319829"/>
    </source>
</evidence>
<feature type="domain" description="Histidine kinase" evidence="10">
    <location>
        <begin position="346"/>
        <end position="565"/>
    </location>
</feature>
<dbReference type="PROSITE" id="PS50109">
    <property type="entry name" value="HIS_KIN"/>
    <property type="match status" value="1"/>
</dbReference>
<gene>
    <name evidence="12" type="ORF">E6K74_08830</name>
</gene>
<dbReference type="InterPro" id="IPR005467">
    <property type="entry name" value="His_kinase_dom"/>
</dbReference>
<dbReference type="SMART" id="SM00091">
    <property type="entry name" value="PAS"/>
    <property type="match status" value="1"/>
</dbReference>
<evidence type="ECO:0000256" key="6">
    <source>
        <dbReference type="ARBA" id="ARBA00022777"/>
    </source>
</evidence>
<evidence type="ECO:0000256" key="3">
    <source>
        <dbReference type="ARBA" id="ARBA00022553"/>
    </source>
</evidence>
<dbReference type="GO" id="GO:0005524">
    <property type="term" value="F:ATP binding"/>
    <property type="evidence" value="ECO:0007669"/>
    <property type="project" value="UniProtKB-KW"/>
</dbReference>
<dbReference type="PANTHER" id="PTHR43065">
    <property type="entry name" value="SENSOR HISTIDINE KINASE"/>
    <property type="match status" value="1"/>
</dbReference>
<dbReference type="InterPro" id="IPR013767">
    <property type="entry name" value="PAS_fold"/>
</dbReference>
<dbReference type="InterPro" id="IPR036890">
    <property type="entry name" value="HATPase_C_sf"/>
</dbReference>
<dbReference type="InterPro" id="IPR036097">
    <property type="entry name" value="HisK_dim/P_sf"/>
</dbReference>
<dbReference type="PANTHER" id="PTHR43065:SF10">
    <property type="entry name" value="PEROXIDE STRESS-ACTIVATED HISTIDINE KINASE MAK3"/>
    <property type="match status" value="1"/>
</dbReference>
<sequence length="575" mass="62021">MAAHRPDSSVEGDLDLGLAVQAVILGRVALLGLVTAMAMAFSGSPIGDERQFPFGFFLITVVGLALAYQRVFKSGGDSRNLLATQFLVDVATTSYLVFFTGGAESQFVPLYLLSPLLGGVFLSVGGGVLLAALSSLAYAGFYLAGRQGMMPTTPFGLMQGLGDSALLLRMLLYVPLLFVVGVIGGNLGRRLNEGRQALADAQAELNRALFDTESILENMSSGIVTVDADGIVRHWNRAASEIAACPVGAMRGRPYVDAFGPGLKEFTERLREALEQGTEGSRVAISIVRPNGTKVPLGMSTSLLRDPDGRRRGVIGLFQDLSDVRALEERIRRRETLAAIGELSAGIAHEIRNCLNPISGSVEVLQRELKVKGENARLLDLIVRESERLDNFIRELLDYARERPLKCETLDLDALLKDTVDVAQRHPSADGKTLRLTGQGGDVTVHVDSEQMRQVLMNLILNALEAVEADGRVEVRIDARREKPAARSHEMSPSLVCVEVQDNGIGIPTPEIELIFEPFYSTKRGGTGLGLAIANRIVERHGGAMEVESRLGAGTTMRVWIPRATSTARTVAHAA</sequence>
<evidence type="ECO:0000256" key="9">
    <source>
        <dbReference type="SAM" id="Phobius"/>
    </source>
</evidence>
<keyword evidence="6" id="KW-0418">Kinase</keyword>
<organism evidence="12 13">
    <name type="scientific">Eiseniibacteriota bacterium</name>
    <dbReference type="NCBI Taxonomy" id="2212470"/>
    <lineage>
        <taxon>Bacteria</taxon>
        <taxon>Candidatus Eiseniibacteriota</taxon>
    </lineage>
</organism>
<feature type="transmembrane region" description="Helical" evidence="9">
    <location>
        <begin position="166"/>
        <end position="187"/>
    </location>
</feature>
<dbReference type="SMART" id="SM00388">
    <property type="entry name" value="HisKA"/>
    <property type="match status" value="1"/>
</dbReference>
<dbReference type="Pfam" id="PF02518">
    <property type="entry name" value="HATPase_c"/>
    <property type="match status" value="1"/>
</dbReference>
<keyword evidence="9" id="KW-0812">Transmembrane</keyword>
<keyword evidence="9" id="KW-0472">Membrane</keyword>
<feature type="domain" description="PAC" evidence="11">
    <location>
        <begin position="281"/>
        <end position="333"/>
    </location>
</feature>
<protein>
    <recommendedName>
        <fullName evidence="2">histidine kinase</fullName>
        <ecNumber evidence="2">2.7.13.3</ecNumber>
    </recommendedName>
</protein>
<dbReference type="Pfam" id="PF00512">
    <property type="entry name" value="HisKA"/>
    <property type="match status" value="1"/>
</dbReference>
<dbReference type="InterPro" id="IPR035965">
    <property type="entry name" value="PAS-like_dom_sf"/>
</dbReference>
<dbReference type="InterPro" id="IPR000014">
    <property type="entry name" value="PAS"/>
</dbReference>
<evidence type="ECO:0000256" key="2">
    <source>
        <dbReference type="ARBA" id="ARBA00012438"/>
    </source>
</evidence>
<keyword evidence="8" id="KW-0902">Two-component regulatory system</keyword>
<evidence type="ECO:0000313" key="12">
    <source>
        <dbReference type="EMBL" id="TMQ53608.1"/>
    </source>
</evidence>
<keyword evidence="7" id="KW-0067">ATP-binding</keyword>